<dbReference type="Proteomes" id="UP000006813">
    <property type="component" value="Unassembled WGS sequence"/>
</dbReference>
<sequence>MPPHQLLCKGGISRQLQAQDVPPAPKAMSAGRDYAMSEKRNNESRPCEIYVLNSWQKHHRESSEKPCRPEAPAQPIPGQENGAPRMRPAFHLCKEQPGSEGGRELGHYGEAEDGEAHALKGGMVHKTERMSFWSPALAGAHLPIKIRQGETQADDDDDDGASVATGSCPMQPVTPLLLSHAERKAPTGVVRHSKGGSS</sequence>
<evidence type="ECO:0000313" key="2">
    <source>
        <dbReference type="EMBL" id="EHB04098.1"/>
    </source>
</evidence>
<feature type="region of interest" description="Disordered" evidence="1">
    <location>
        <begin position="1"/>
        <end position="43"/>
    </location>
</feature>
<reference evidence="2 3" key="1">
    <citation type="journal article" date="2011" name="Nature">
        <title>Genome sequencing reveals insights into physiology and longevity of the naked mole rat.</title>
        <authorList>
            <person name="Kim E.B."/>
            <person name="Fang X."/>
            <person name="Fushan A.A."/>
            <person name="Huang Z."/>
            <person name="Lobanov A.V."/>
            <person name="Han L."/>
            <person name="Marino S.M."/>
            <person name="Sun X."/>
            <person name="Turanov A.A."/>
            <person name="Yang P."/>
            <person name="Yim S.H."/>
            <person name="Zhao X."/>
            <person name="Kasaikina M.V."/>
            <person name="Stoletzki N."/>
            <person name="Peng C."/>
            <person name="Polak P."/>
            <person name="Xiong Z."/>
            <person name="Kiezun A."/>
            <person name="Zhu Y."/>
            <person name="Chen Y."/>
            <person name="Kryukov G.V."/>
            <person name="Zhang Q."/>
            <person name="Peshkin L."/>
            <person name="Yang L."/>
            <person name="Bronson R.T."/>
            <person name="Buffenstein R."/>
            <person name="Wang B."/>
            <person name="Han C."/>
            <person name="Li Q."/>
            <person name="Chen L."/>
            <person name="Zhao W."/>
            <person name="Sunyaev S.R."/>
            <person name="Park T.J."/>
            <person name="Zhang G."/>
            <person name="Wang J."/>
            <person name="Gladyshev V.N."/>
        </authorList>
    </citation>
    <scope>NUCLEOTIDE SEQUENCE [LARGE SCALE GENOMIC DNA]</scope>
</reference>
<gene>
    <name evidence="2" type="ORF">GW7_16180</name>
</gene>
<evidence type="ECO:0000313" key="3">
    <source>
        <dbReference type="Proteomes" id="UP000006813"/>
    </source>
</evidence>
<dbReference type="InParanoid" id="G5B487"/>
<protein>
    <submittedName>
        <fullName evidence="2">Uncharacterized protein</fullName>
    </submittedName>
</protein>
<name>G5B487_HETGA</name>
<feature type="region of interest" description="Disordered" evidence="1">
    <location>
        <begin position="58"/>
        <end position="85"/>
    </location>
</feature>
<organism evidence="2 3">
    <name type="scientific">Heterocephalus glaber</name>
    <name type="common">Naked mole rat</name>
    <dbReference type="NCBI Taxonomy" id="10181"/>
    <lineage>
        <taxon>Eukaryota</taxon>
        <taxon>Metazoa</taxon>
        <taxon>Chordata</taxon>
        <taxon>Craniata</taxon>
        <taxon>Vertebrata</taxon>
        <taxon>Euteleostomi</taxon>
        <taxon>Mammalia</taxon>
        <taxon>Eutheria</taxon>
        <taxon>Euarchontoglires</taxon>
        <taxon>Glires</taxon>
        <taxon>Rodentia</taxon>
        <taxon>Hystricomorpha</taxon>
        <taxon>Bathyergidae</taxon>
        <taxon>Heterocephalus</taxon>
    </lineage>
</organism>
<proteinExistence type="predicted"/>
<accession>G5B487</accession>
<dbReference type="AlphaFoldDB" id="G5B487"/>
<feature type="region of interest" description="Disordered" evidence="1">
    <location>
        <begin position="145"/>
        <end position="173"/>
    </location>
</feature>
<evidence type="ECO:0000256" key="1">
    <source>
        <dbReference type="SAM" id="MobiDB-lite"/>
    </source>
</evidence>
<feature type="region of interest" description="Disordered" evidence="1">
    <location>
        <begin position="179"/>
        <end position="198"/>
    </location>
</feature>
<dbReference type="EMBL" id="JH168404">
    <property type="protein sequence ID" value="EHB04098.1"/>
    <property type="molecule type" value="Genomic_DNA"/>
</dbReference>